<comment type="caution">
    <text evidence="1">The sequence shown here is derived from an EMBL/GenBank/DDBJ whole genome shotgun (WGS) entry which is preliminary data.</text>
</comment>
<dbReference type="AlphaFoldDB" id="A0A8J6QEU0"/>
<dbReference type="RefSeq" id="WP_191142955.1">
    <property type="nucleotide sequence ID" value="NZ_JACXAF010000001.1"/>
</dbReference>
<name>A0A8J6QEU0_9GAMM</name>
<evidence type="ECO:0000313" key="1">
    <source>
        <dbReference type="EMBL" id="MBD1387815.1"/>
    </source>
</evidence>
<evidence type="ECO:0000313" key="2">
    <source>
        <dbReference type="Proteomes" id="UP000638014"/>
    </source>
</evidence>
<sequence length="100" mass="11330">MLMLTVDISMYPLKDDFITPITWFIERLATYPNIKRKTNALATQICGPHDEVMAMLSKEMKAAHEHFGQAVFVCKFLPGERELDYQDHFGKGGHTAGANE</sequence>
<dbReference type="EMBL" id="JACXAF010000001">
    <property type="protein sequence ID" value="MBD1387815.1"/>
    <property type="molecule type" value="Genomic_DNA"/>
</dbReference>
<keyword evidence="2" id="KW-1185">Reference proteome</keyword>
<dbReference type="InterPro" id="IPR029756">
    <property type="entry name" value="MTH1187/YkoF-like"/>
</dbReference>
<dbReference type="Proteomes" id="UP000638014">
    <property type="component" value="Unassembled WGS sequence"/>
</dbReference>
<dbReference type="SUPFAM" id="SSF89957">
    <property type="entry name" value="MTH1187/YkoF-like"/>
    <property type="match status" value="1"/>
</dbReference>
<organism evidence="1 2">
    <name type="scientific">Neiella litorisoli</name>
    <dbReference type="NCBI Taxonomy" id="2771431"/>
    <lineage>
        <taxon>Bacteria</taxon>
        <taxon>Pseudomonadati</taxon>
        <taxon>Pseudomonadota</taxon>
        <taxon>Gammaproteobacteria</taxon>
        <taxon>Alteromonadales</taxon>
        <taxon>Echinimonadaceae</taxon>
        <taxon>Neiella</taxon>
    </lineage>
</organism>
<reference evidence="1" key="1">
    <citation type="submission" date="2020-09" db="EMBL/GenBank/DDBJ databases">
        <title>A novel bacterium of genus Neiella, isolated from South China Sea.</title>
        <authorList>
            <person name="Huang H."/>
            <person name="Mo K."/>
            <person name="Hu Y."/>
        </authorList>
    </citation>
    <scope>NUCLEOTIDE SEQUENCE</scope>
    <source>
        <strain evidence="1">HB171785</strain>
    </source>
</reference>
<gene>
    <name evidence="1" type="ORF">IC617_00095</name>
</gene>
<protein>
    <recommendedName>
        <fullName evidence="3">Thiamin/hydroxymethyl pyrimidine-binding YkoF putative domain-containing protein</fullName>
    </recommendedName>
</protein>
<evidence type="ECO:0008006" key="3">
    <source>
        <dbReference type="Google" id="ProtNLM"/>
    </source>
</evidence>
<dbReference type="Gene3D" id="3.30.70.930">
    <property type="match status" value="1"/>
</dbReference>
<accession>A0A8J6QEU0</accession>
<proteinExistence type="predicted"/>